<dbReference type="GO" id="GO:0005886">
    <property type="term" value="C:plasma membrane"/>
    <property type="evidence" value="ECO:0007669"/>
    <property type="project" value="UniProtKB-SubCell"/>
</dbReference>
<dbReference type="InterPro" id="IPR003691">
    <property type="entry name" value="FluC"/>
</dbReference>
<dbReference type="HAMAP" id="MF_00454">
    <property type="entry name" value="FluC"/>
    <property type="match status" value="1"/>
</dbReference>
<evidence type="ECO:0000256" key="9">
    <source>
        <dbReference type="ARBA" id="ARBA00049940"/>
    </source>
</evidence>
<name>A0A4Q9KDW1_9ACTN</name>
<feature type="transmembrane region" description="Helical" evidence="10">
    <location>
        <begin position="38"/>
        <end position="58"/>
    </location>
</feature>
<evidence type="ECO:0000256" key="10">
    <source>
        <dbReference type="HAMAP-Rule" id="MF_00454"/>
    </source>
</evidence>
<dbReference type="GO" id="GO:0046872">
    <property type="term" value="F:metal ion binding"/>
    <property type="evidence" value="ECO:0007669"/>
    <property type="project" value="UniProtKB-KW"/>
</dbReference>
<keyword evidence="12" id="KW-1185">Reference proteome</keyword>
<dbReference type="EMBL" id="SDMQ01000006">
    <property type="protein sequence ID" value="TBT85067.1"/>
    <property type="molecule type" value="Genomic_DNA"/>
</dbReference>
<feature type="transmembrane region" description="Helical" evidence="10">
    <location>
        <begin position="12"/>
        <end position="32"/>
    </location>
</feature>
<accession>A0A4Q9KDW1</accession>
<keyword evidence="10" id="KW-0813">Transport</keyword>
<keyword evidence="10" id="KW-0479">Metal-binding</keyword>
<evidence type="ECO:0000313" key="11">
    <source>
        <dbReference type="EMBL" id="TBT85067.1"/>
    </source>
</evidence>
<feature type="transmembrane region" description="Helical" evidence="10">
    <location>
        <begin position="97"/>
        <end position="121"/>
    </location>
</feature>
<comment type="catalytic activity">
    <reaction evidence="8">
        <text>fluoride(in) = fluoride(out)</text>
        <dbReference type="Rhea" id="RHEA:76159"/>
        <dbReference type="ChEBI" id="CHEBI:17051"/>
    </reaction>
    <physiologicalReaction direction="left-to-right" evidence="8">
        <dbReference type="Rhea" id="RHEA:76160"/>
    </physiologicalReaction>
</comment>
<feature type="binding site" evidence="10">
    <location>
        <position position="75"/>
    </location>
    <ligand>
        <name>Na(+)</name>
        <dbReference type="ChEBI" id="CHEBI:29101"/>
        <note>structural</note>
    </ligand>
</feature>
<proteinExistence type="inferred from homology"/>
<evidence type="ECO:0000256" key="6">
    <source>
        <dbReference type="ARBA" id="ARBA00023303"/>
    </source>
</evidence>
<evidence type="ECO:0000256" key="7">
    <source>
        <dbReference type="ARBA" id="ARBA00035120"/>
    </source>
</evidence>
<keyword evidence="10" id="KW-0915">Sodium</keyword>
<dbReference type="Proteomes" id="UP000292373">
    <property type="component" value="Unassembled WGS sequence"/>
</dbReference>
<evidence type="ECO:0000256" key="4">
    <source>
        <dbReference type="ARBA" id="ARBA00022989"/>
    </source>
</evidence>
<comment type="similarity">
    <text evidence="7 10">Belongs to the fluoride channel Fluc/FEX (TC 1.A.43) family.</text>
</comment>
<evidence type="ECO:0000256" key="3">
    <source>
        <dbReference type="ARBA" id="ARBA00022692"/>
    </source>
</evidence>
<reference evidence="11 12" key="1">
    <citation type="submission" date="2019-01" db="EMBL/GenBank/DDBJ databases">
        <title>Lactibacter flavus gen. nov., sp. nov., a novel bacterium of the family Propionibacteriaceae isolated from raw milk and dairy products.</title>
        <authorList>
            <person name="Huptas C."/>
            <person name="Wenning M."/>
            <person name="Breitenwieser F."/>
            <person name="Doll E."/>
            <person name="Von Neubeck M."/>
            <person name="Busse H.-J."/>
            <person name="Scherer S."/>
        </authorList>
    </citation>
    <scope>NUCLEOTIDE SEQUENCE [LARGE SCALE GENOMIC DNA]</scope>
    <source>
        <strain evidence="11 12">KCTC 33808</strain>
    </source>
</reference>
<comment type="activity regulation">
    <text evidence="10">Na(+) is not transported, but it plays an essential structural role and its presence is essential for fluoride channel function.</text>
</comment>
<keyword evidence="3 10" id="KW-0812">Transmembrane</keyword>
<protein>
    <recommendedName>
        <fullName evidence="10">Fluoride-specific ion channel FluC</fullName>
    </recommendedName>
</protein>
<keyword evidence="10" id="KW-0406">Ion transport</keyword>
<dbReference type="AlphaFoldDB" id="A0A4Q9KDW1"/>
<keyword evidence="4 10" id="KW-1133">Transmembrane helix</keyword>
<evidence type="ECO:0000313" key="12">
    <source>
        <dbReference type="Proteomes" id="UP000292373"/>
    </source>
</evidence>
<keyword evidence="6 10" id="KW-0407">Ion channel</keyword>
<feature type="binding site" evidence="10">
    <location>
        <position position="78"/>
    </location>
    <ligand>
        <name>Na(+)</name>
        <dbReference type="ChEBI" id="CHEBI:29101"/>
        <note>structural</note>
    </ligand>
</feature>
<feature type="transmembrane region" description="Helical" evidence="10">
    <location>
        <begin position="65"/>
        <end position="85"/>
    </location>
</feature>
<comment type="caution">
    <text evidence="11">The sequence shown here is derived from an EMBL/GenBank/DDBJ whole genome shotgun (WGS) entry which is preliminary data.</text>
</comment>
<evidence type="ECO:0000256" key="8">
    <source>
        <dbReference type="ARBA" id="ARBA00035585"/>
    </source>
</evidence>
<gene>
    <name evidence="10" type="primary">fluC</name>
    <name evidence="10" type="synonym">crcB</name>
    <name evidence="11" type="ORF">ET989_07850</name>
</gene>
<dbReference type="Pfam" id="PF02537">
    <property type="entry name" value="CRCB"/>
    <property type="match status" value="1"/>
</dbReference>
<sequence length="132" mass="12953">MHTDSRGSGSSLAAVGLVFAGGAAGSLVRYVVGVALPALWPVLVVNVLGSLMLGLLLGSAPSRSVRLLIGTGFLGGFTTYSAFAVEVASLGVVGGPALGLAFGLGQAAFGVVAALLGFALADVRRARPEVSA</sequence>
<keyword evidence="2 10" id="KW-1003">Cell membrane</keyword>
<comment type="subcellular location">
    <subcellularLocation>
        <location evidence="1 10">Cell membrane</location>
        <topology evidence="1 10">Multi-pass membrane protein</topology>
    </subcellularLocation>
</comment>
<dbReference type="GO" id="GO:0140114">
    <property type="term" value="P:cellular detoxification of fluoride"/>
    <property type="evidence" value="ECO:0007669"/>
    <property type="project" value="UniProtKB-UniRule"/>
</dbReference>
<comment type="function">
    <text evidence="9 10">Fluoride-specific ion channel. Important for reducing fluoride concentration in the cell, thus reducing its toxicity.</text>
</comment>
<evidence type="ECO:0000256" key="2">
    <source>
        <dbReference type="ARBA" id="ARBA00022475"/>
    </source>
</evidence>
<dbReference type="GO" id="GO:0062054">
    <property type="term" value="F:fluoride channel activity"/>
    <property type="evidence" value="ECO:0007669"/>
    <property type="project" value="UniProtKB-UniRule"/>
</dbReference>
<evidence type="ECO:0000256" key="5">
    <source>
        <dbReference type="ARBA" id="ARBA00023136"/>
    </source>
</evidence>
<keyword evidence="5 10" id="KW-0472">Membrane</keyword>
<organism evidence="11 12">
    <name type="scientific">Propioniciclava sinopodophylli</name>
    <dbReference type="NCBI Taxonomy" id="1837344"/>
    <lineage>
        <taxon>Bacteria</taxon>
        <taxon>Bacillati</taxon>
        <taxon>Actinomycetota</taxon>
        <taxon>Actinomycetes</taxon>
        <taxon>Propionibacteriales</taxon>
        <taxon>Propionibacteriaceae</taxon>
        <taxon>Propioniciclava</taxon>
    </lineage>
</organism>
<evidence type="ECO:0000256" key="1">
    <source>
        <dbReference type="ARBA" id="ARBA00004651"/>
    </source>
</evidence>